<dbReference type="EMBL" id="AZHW01000220">
    <property type="protein sequence ID" value="ETX01567.1"/>
    <property type="molecule type" value="Genomic_DNA"/>
</dbReference>
<comment type="caution">
    <text evidence="2">The sequence shown here is derived from an EMBL/GenBank/DDBJ whole genome shotgun (WGS) entry which is preliminary data.</text>
</comment>
<dbReference type="HOGENOM" id="CLU_113276_0_0_7"/>
<organism evidence="2 3">
    <name type="scientific">Entotheonella factor</name>
    <dbReference type="NCBI Taxonomy" id="1429438"/>
    <lineage>
        <taxon>Bacteria</taxon>
        <taxon>Pseudomonadati</taxon>
        <taxon>Nitrospinota/Tectimicrobiota group</taxon>
        <taxon>Candidatus Tectimicrobiota</taxon>
        <taxon>Candidatus Entotheonellia</taxon>
        <taxon>Candidatus Entotheonellales</taxon>
        <taxon>Candidatus Entotheonellaceae</taxon>
        <taxon>Candidatus Entotheonella</taxon>
    </lineage>
</organism>
<feature type="domain" description="Mycothiol-dependent maleylpyruvate isomerase metal-binding" evidence="1">
    <location>
        <begin position="11"/>
        <end position="149"/>
    </location>
</feature>
<sequence length="200" mass="21876">MIRAGYTGITDLFIDMVSRVNDTQWQQAGLGEWTVRELVGHTCRATFVLIEGSMDKPAAHLDIERPADFWKDIRTPADNAAIAEDGRQAAAALGNHPLDAVRETAERVRTRIDNTPDDTLITTRAGGMRLIDYLATRVFECTIHTLDLAVAIRAEINLPHPAATVALQLLGERAQLRGHVIPLLLAATGRRALPEGLSVL</sequence>
<proteinExistence type="predicted"/>
<dbReference type="Gene3D" id="1.20.120.450">
    <property type="entry name" value="dinb family like domain"/>
    <property type="match status" value="1"/>
</dbReference>
<keyword evidence="3" id="KW-1185">Reference proteome</keyword>
<dbReference type="SUPFAM" id="SSF109854">
    <property type="entry name" value="DinB/YfiT-like putative metalloenzymes"/>
    <property type="match status" value="1"/>
</dbReference>
<gene>
    <name evidence="2" type="ORF">ETSY1_06915</name>
</gene>
<accession>W4LW08</accession>
<name>W4LW08_ENTF1</name>
<dbReference type="InterPro" id="IPR024344">
    <property type="entry name" value="MDMPI_metal-binding"/>
</dbReference>
<evidence type="ECO:0000259" key="1">
    <source>
        <dbReference type="Pfam" id="PF11716"/>
    </source>
</evidence>
<dbReference type="Proteomes" id="UP000019141">
    <property type="component" value="Unassembled WGS sequence"/>
</dbReference>
<dbReference type="Pfam" id="PF11716">
    <property type="entry name" value="MDMPI_N"/>
    <property type="match status" value="1"/>
</dbReference>
<evidence type="ECO:0000313" key="2">
    <source>
        <dbReference type="EMBL" id="ETX01567.1"/>
    </source>
</evidence>
<dbReference type="InterPro" id="IPR034660">
    <property type="entry name" value="DinB/YfiT-like"/>
</dbReference>
<dbReference type="GO" id="GO:0046872">
    <property type="term" value="F:metal ion binding"/>
    <property type="evidence" value="ECO:0007669"/>
    <property type="project" value="InterPro"/>
</dbReference>
<reference evidence="2 3" key="1">
    <citation type="journal article" date="2014" name="Nature">
        <title>An environmental bacterial taxon with a large and distinct metabolic repertoire.</title>
        <authorList>
            <person name="Wilson M.C."/>
            <person name="Mori T."/>
            <person name="Ruckert C."/>
            <person name="Uria A.R."/>
            <person name="Helf M.J."/>
            <person name="Takada K."/>
            <person name="Gernert C."/>
            <person name="Steffens U.A."/>
            <person name="Heycke N."/>
            <person name="Schmitt S."/>
            <person name="Rinke C."/>
            <person name="Helfrich E.J."/>
            <person name="Brachmann A.O."/>
            <person name="Gurgui C."/>
            <person name="Wakimoto T."/>
            <person name="Kracht M."/>
            <person name="Crusemann M."/>
            <person name="Hentschel U."/>
            <person name="Abe I."/>
            <person name="Matsunaga S."/>
            <person name="Kalinowski J."/>
            <person name="Takeyama H."/>
            <person name="Piel J."/>
        </authorList>
    </citation>
    <scope>NUCLEOTIDE SEQUENCE [LARGE SCALE GENOMIC DNA]</scope>
    <source>
        <strain evidence="3">TSY1</strain>
    </source>
</reference>
<protein>
    <recommendedName>
        <fullName evidence="1">Mycothiol-dependent maleylpyruvate isomerase metal-binding domain-containing protein</fullName>
    </recommendedName>
</protein>
<dbReference type="AlphaFoldDB" id="W4LW08"/>
<evidence type="ECO:0000313" key="3">
    <source>
        <dbReference type="Proteomes" id="UP000019141"/>
    </source>
</evidence>